<dbReference type="Pfam" id="PF06093">
    <property type="entry name" value="Spt4"/>
    <property type="match status" value="1"/>
</dbReference>
<sequence>QWVRDGSENVPFLLSPNEREIVFEVTSPNFDGLVAMMKPDESWVARWQGITTFVPGCYALRVRGTLPEQHRQTLEENGARYHNLDDTSAMRPE</sequence>
<evidence type="ECO:0000256" key="5">
    <source>
        <dbReference type="SAM" id="MobiDB-lite"/>
    </source>
</evidence>
<feature type="region of interest" description="Disordered" evidence="5">
    <location>
        <begin position="71"/>
        <end position="93"/>
    </location>
</feature>
<dbReference type="GO" id="GO:0008270">
    <property type="term" value="F:zinc ion binding"/>
    <property type="evidence" value="ECO:0007669"/>
    <property type="project" value="InterPro"/>
</dbReference>
<comment type="subcellular location">
    <subcellularLocation>
        <location evidence="1">Nucleus</location>
    </subcellularLocation>
</comment>
<dbReference type="PANTHER" id="PTHR12882">
    <property type="entry name" value="SUPPRESSOR OF TY 4"/>
    <property type="match status" value="1"/>
</dbReference>
<dbReference type="InterPro" id="IPR009287">
    <property type="entry name" value="Spt4"/>
</dbReference>
<dbReference type="InterPro" id="IPR022800">
    <property type="entry name" value="Spt4/RpoE2_Znf"/>
</dbReference>
<organism evidence="7 8">
    <name type="scientific">Emiliania huxleyi (strain CCMP1516)</name>
    <dbReference type="NCBI Taxonomy" id="280463"/>
    <lineage>
        <taxon>Eukaryota</taxon>
        <taxon>Haptista</taxon>
        <taxon>Haptophyta</taxon>
        <taxon>Prymnesiophyceae</taxon>
        <taxon>Isochrysidales</taxon>
        <taxon>Noelaerhabdaceae</taxon>
        <taxon>Emiliania</taxon>
    </lineage>
</organism>
<dbReference type="RefSeq" id="XP_005756549.1">
    <property type="nucleotide sequence ID" value="XM_005756492.1"/>
</dbReference>
<dbReference type="PaxDb" id="2903-EOD04120"/>
<dbReference type="GeneID" id="17250268"/>
<evidence type="ECO:0000313" key="7">
    <source>
        <dbReference type="EnsemblProtists" id="EOD04120"/>
    </source>
</evidence>
<feature type="domain" description="Spt4/RpoE2 zinc finger" evidence="6">
    <location>
        <begin position="12"/>
        <end position="63"/>
    </location>
</feature>
<dbReference type="GO" id="GO:0006355">
    <property type="term" value="P:regulation of DNA-templated transcription"/>
    <property type="evidence" value="ECO:0007669"/>
    <property type="project" value="InterPro"/>
</dbReference>
<dbReference type="STRING" id="2903.R1CP98"/>
<name>A0A0D3HYN5_EMIH1</name>
<evidence type="ECO:0000256" key="4">
    <source>
        <dbReference type="ARBA" id="ARBA00023242"/>
    </source>
</evidence>
<dbReference type="KEGG" id="ehx:EMIHUDRAFT_69246"/>
<keyword evidence="3" id="KW-0804">Transcription</keyword>
<dbReference type="HOGENOM" id="CLU_138052_2_0_1"/>
<dbReference type="EnsemblProtists" id="EOD04120">
    <property type="protein sequence ID" value="EOD04120"/>
    <property type="gene ID" value="EMIHUDRAFT_69246"/>
</dbReference>
<dbReference type="CDD" id="cd07973">
    <property type="entry name" value="Spt4"/>
    <property type="match status" value="1"/>
</dbReference>
<feature type="compositionally biased region" description="Basic and acidic residues" evidence="5">
    <location>
        <begin position="71"/>
        <end position="85"/>
    </location>
</feature>
<accession>A0A0D3HYN5</accession>
<dbReference type="SMART" id="SM01389">
    <property type="entry name" value="Spt4"/>
    <property type="match status" value="1"/>
</dbReference>
<dbReference type="SUPFAM" id="SSF63393">
    <property type="entry name" value="RNA polymerase subunits"/>
    <property type="match status" value="1"/>
</dbReference>
<dbReference type="Proteomes" id="UP000013827">
    <property type="component" value="Unassembled WGS sequence"/>
</dbReference>
<evidence type="ECO:0000256" key="2">
    <source>
        <dbReference type="ARBA" id="ARBA00010464"/>
    </source>
</evidence>
<dbReference type="AlphaFoldDB" id="A0A0D3HYN5"/>
<evidence type="ECO:0000256" key="3">
    <source>
        <dbReference type="ARBA" id="ARBA00023163"/>
    </source>
</evidence>
<dbReference type="OMA" id="ARWEGIN"/>
<dbReference type="InterPro" id="IPR038510">
    <property type="entry name" value="Spt4_sf"/>
</dbReference>
<reference evidence="8" key="1">
    <citation type="journal article" date="2013" name="Nature">
        <title>Pan genome of the phytoplankton Emiliania underpins its global distribution.</title>
        <authorList>
            <person name="Read B.A."/>
            <person name="Kegel J."/>
            <person name="Klute M.J."/>
            <person name="Kuo A."/>
            <person name="Lefebvre S.C."/>
            <person name="Maumus F."/>
            <person name="Mayer C."/>
            <person name="Miller J."/>
            <person name="Monier A."/>
            <person name="Salamov A."/>
            <person name="Young J."/>
            <person name="Aguilar M."/>
            <person name="Claverie J.M."/>
            <person name="Frickenhaus S."/>
            <person name="Gonzalez K."/>
            <person name="Herman E.K."/>
            <person name="Lin Y.C."/>
            <person name="Napier J."/>
            <person name="Ogata H."/>
            <person name="Sarno A.F."/>
            <person name="Shmutz J."/>
            <person name="Schroeder D."/>
            <person name="de Vargas C."/>
            <person name="Verret F."/>
            <person name="von Dassow P."/>
            <person name="Valentin K."/>
            <person name="Van de Peer Y."/>
            <person name="Wheeler G."/>
            <person name="Dacks J.B."/>
            <person name="Delwiche C.F."/>
            <person name="Dyhrman S.T."/>
            <person name="Glockner G."/>
            <person name="John U."/>
            <person name="Richards T."/>
            <person name="Worden A.Z."/>
            <person name="Zhang X."/>
            <person name="Grigoriev I.V."/>
            <person name="Allen A.E."/>
            <person name="Bidle K."/>
            <person name="Borodovsky M."/>
            <person name="Bowler C."/>
            <person name="Brownlee C."/>
            <person name="Cock J.M."/>
            <person name="Elias M."/>
            <person name="Gladyshev V.N."/>
            <person name="Groth M."/>
            <person name="Guda C."/>
            <person name="Hadaegh A."/>
            <person name="Iglesias-Rodriguez M.D."/>
            <person name="Jenkins J."/>
            <person name="Jones B.M."/>
            <person name="Lawson T."/>
            <person name="Leese F."/>
            <person name="Lindquist E."/>
            <person name="Lobanov A."/>
            <person name="Lomsadze A."/>
            <person name="Malik S.B."/>
            <person name="Marsh M.E."/>
            <person name="Mackinder L."/>
            <person name="Mock T."/>
            <person name="Mueller-Roeber B."/>
            <person name="Pagarete A."/>
            <person name="Parker M."/>
            <person name="Probert I."/>
            <person name="Quesneville H."/>
            <person name="Raines C."/>
            <person name="Rensing S.A."/>
            <person name="Riano-Pachon D.M."/>
            <person name="Richier S."/>
            <person name="Rokitta S."/>
            <person name="Shiraiwa Y."/>
            <person name="Soanes D.M."/>
            <person name="van der Giezen M."/>
            <person name="Wahlund T.M."/>
            <person name="Williams B."/>
            <person name="Wilson W."/>
            <person name="Wolfe G."/>
            <person name="Wurch L.L."/>
        </authorList>
    </citation>
    <scope>NUCLEOTIDE SEQUENCE</scope>
</reference>
<dbReference type="PANTHER" id="PTHR12882:SF1">
    <property type="entry name" value="TRANSCRIPTION ELONGATION FACTOR SPT4"/>
    <property type="match status" value="1"/>
</dbReference>
<dbReference type="GO" id="GO:0032044">
    <property type="term" value="C:DSIF complex"/>
    <property type="evidence" value="ECO:0007669"/>
    <property type="project" value="TreeGrafter"/>
</dbReference>
<keyword evidence="4" id="KW-0539">Nucleus</keyword>
<dbReference type="eggNOG" id="KOG3490">
    <property type="taxonomic scope" value="Eukaryota"/>
</dbReference>
<dbReference type="GO" id="GO:0140673">
    <property type="term" value="P:transcription elongation-coupled chromatin remodeling"/>
    <property type="evidence" value="ECO:0007669"/>
    <property type="project" value="InterPro"/>
</dbReference>
<dbReference type="Gene3D" id="3.30.40.210">
    <property type="match status" value="1"/>
</dbReference>
<evidence type="ECO:0000256" key="1">
    <source>
        <dbReference type="ARBA" id="ARBA00004123"/>
    </source>
</evidence>
<evidence type="ECO:0000313" key="8">
    <source>
        <dbReference type="Proteomes" id="UP000013827"/>
    </source>
</evidence>
<protein>
    <recommendedName>
        <fullName evidence="6">Spt4/RpoE2 zinc finger domain-containing protein</fullName>
    </recommendedName>
</protein>
<dbReference type="InterPro" id="IPR029040">
    <property type="entry name" value="RPABC4/Spt4"/>
</dbReference>
<evidence type="ECO:0000259" key="6">
    <source>
        <dbReference type="SMART" id="SM01389"/>
    </source>
</evidence>
<comment type="similarity">
    <text evidence="2">Belongs to the SPT4 family.</text>
</comment>
<proteinExistence type="inferred from homology"/>
<reference evidence="7" key="2">
    <citation type="submission" date="2024-10" db="UniProtKB">
        <authorList>
            <consortium name="EnsemblProtists"/>
        </authorList>
    </citation>
    <scope>IDENTIFICATION</scope>
</reference>
<keyword evidence="8" id="KW-1185">Reference proteome</keyword>
<dbReference type="GO" id="GO:0000993">
    <property type="term" value="F:RNA polymerase II complex binding"/>
    <property type="evidence" value="ECO:0007669"/>
    <property type="project" value="TreeGrafter"/>
</dbReference>